<evidence type="ECO:0000256" key="5">
    <source>
        <dbReference type="ARBA" id="ARBA00022485"/>
    </source>
</evidence>
<dbReference type="InterPro" id="IPR029009">
    <property type="entry name" value="ASB_dom_sf"/>
</dbReference>
<evidence type="ECO:0000256" key="9">
    <source>
        <dbReference type="ARBA" id="ARBA00023239"/>
    </source>
</evidence>
<comment type="caution">
    <text evidence="14">The sequence shown here is derived from an EMBL/GenBank/DDBJ whole genome shotgun (WGS) entry which is preliminary data.</text>
</comment>
<dbReference type="InterPro" id="IPR004644">
    <property type="entry name" value="Fe-S_L-Ser_mono"/>
</dbReference>
<organism evidence="14 15">
    <name type="scientific">Planosporangium thailandense</name>
    <dbReference type="NCBI Taxonomy" id="765197"/>
    <lineage>
        <taxon>Bacteria</taxon>
        <taxon>Bacillati</taxon>
        <taxon>Actinomycetota</taxon>
        <taxon>Actinomycetes</taxon>
        <taxon>Micromonosporales</taxon>
        <taxon>Micromonosporaceae</taxon>
        <taxon>Planosporangium</taxon>
    </lineage>
</organism>
<feature type="domain" description="Serine dehydratase-like alpha subunit" evidence="12">
    <location>
        <begin position="187"/>
        <end position="450"/>
    </location>
</feature>
<evidence type="ECO:0000256" key="3">
    <source>
        <dbReference type="ARBA" id="ARBA00008636"/>
    </source>
</evidence>
<dbReference type="Pfam" id="PF03315">
    <property type="entry name" value="SDH_beta"/>
    <property type="match status" value="1"/>
</dbReference>
<proteinExistence type="inferred from homology"/>
<dbReference type="Proteomes" id="UP000722989">
    <property type="component" value="Unassembled WGS sequence"/>
</dbReference>
<keyword evidence="7 11" id="KW-0408">Iron</keyword>
<comment type="pathway">
    <text evidence="2">Carbohydrate biosynthesis; gluconeogenesis.</text>
</comment>
<evidence type="ECO:0000259" key="13">
    <source>
        <dbReference type="Pfam" id="PF03315"/>
    </source>
</evidence>
<dbReference type="EMBL" id="JAATVY010000025">
    <property type="protein sequence ID" value="NJC73081.1"/>
    <property type="molecule type" value="Genomic_DNA"/>
</dbReference>
<evidence type="ECO:0000256" key="2">
    <source>
        <dbReference type="ARBA" id="ARBA00004742"/>
    </source>
</evidence>
<feature type="domain" description="Serine dehydratase beta chain" evidence="13">
    <location>
        <begin position="4"/>
        <end position="156"/>
    </location>
</feature>
<sequence>MAISVFDLFSIGIGPSSSHTVGPMRAARTFALGLKQDGVLERVARVRAELFGSLGATGHGHGSDRAVILGLEGETPEEVDTATVLPRVTEAKAAGSVRLLGEHPVALAEADLVLHRRATLPFHPNGMRFTAFDATGAPLRERTYYSVGGGFVVDETATGADRVKPDDTALPYPFGTAEELCRRCADTGMSISDLMLANETVWRPEAEVRAGLLRIWQVMQDCVQAGITNQGVLPGGLKVRRRGPDLYRRLVEDPYSTDPLRVMDWVDLFALAVNEENAAGGRVVTAPTNGAAGVIPAVLHYYRRFVPGASEDGVVRFLLTAGAIGVLYKQNASISGAEVGCQGEVGSACSMAAGALCEVLGGTHTQVENAAEIGMEHNLGLTCDPVGGLVQVPCIERNAMAAVKAINAARIALSGDGQHVVSLDKVIKTMRETGADMKVKYKETARGGLAVNVIEC</sequence>
<keyword evidence="15" id="KW-1185">Reference proteome</keyword>
<dbReference type="PANTHER" id="PTHR30182:SF1">
    <property type="entry name" value="L-SERINE DEHYDRATASE 1"/>
    <property type="match status" value="1"/>
</dbReference>
<keyword evidence="5 11" id="KW-0004">4Fe-4S</keyword>
<keyword evidence="9 11" id="KW-0456">Lyase</keyword>
<accession>A0ABX0Y3V7</accession>
<comment type="catalytic activity">
    <reaction evidence="10 11">
        <text>L-serine = pyruvate + NH4(+)</text>
        <dbReference type="Rhea" id="RHEA:19169"/>
        <dbReference type="ChEBI" id="CHEBI:15361"/>
        <dbReference type="ChEBI" id="CHEBI:28938"/>
        <dbReference type="ChEBI" id="CHEBI:33384"/>
        <dbReference type="EC" id="4.3.1.17"/>
    </reaction>
</comment>
<evidence type="ECO:0000256" key="10">
    <source>
        <dbReference type="ARBA" id="ARBA00049406"/>
    </source>
</evidence>
<evidence type="ECO:0000259" key="12">
    <source>
        <dbReference type="Pfam" id="PF03313"/>
    </source>
</evidence>
<dbReference type="InterPro" id="IPR005130">
    <property type="entry name" value="Ser_deHydtase-like_asu"/>
</dbReference>
<dbReference type="Gene3D" id="3.30.1330.90">
    <property type="entry name" value="D-3-phosphoglycerate dehydrogenase, domain 3"/>
    <property type="match status" value="1"/>
</dbReference>
<dbReference type="NCBIfam" id="TIGR00720">
    <property type="entry name" value="sda_mono"/>
    <property type="match status" value="1"/>
</dbReference>
<dbReference type="InterPro" id="IPR051318">
    <property type="entry name" value="Fe-S_L-Ser"/>
</dbReference>
<evidence type="ECO:0000256" key="8">
    <source>
        <dbReference type="ARBA" id="ARBA00023014"/>
    </source>
</evidence>
<evidence type="ECO:0000313" key="15">
    <source>
        <dbReference type="Proteomes" id="UP000722989"/>
    </source>
</evidence>
<keyword evidence="4 11" id="KW-0312">Gluconeogenesis</keyword>
<dbReference type="EC" id="4.3.1.17" evidence="11"/>
<evidence type="ECO:0000256" key="11">
    <source>
        <dbReference type="RuleBase" id="RU366059"/>
    </source>
</evidence>
<reference evidence="14 15" key="1">
    <citation type="submission" date="2020-03" db="EMBL/GenBank/DDBJ databases">
        <title>WGS of the type strain of Planosporangium spp.</title>
        <authorList>
            <person name="Thawai C."/>
        </authorList>
    </citation>
    <scope>NUCLEOTIDE SEQUENCE [LARGE SCALE GENOMIC DNA]</scope>
    <source>
        <strain evidence="14 15">TBRC 5610</strain>
    </source>
</reference>
<comment type="similarity">
    <text evidence="3 11">Belongs to the iron-sulfur dependent L-serine dehydratase family.</text>
</comment>
<evidence type="ECO:0000256" key="4">
    <source>
        <dbReference type="ARBA" id="ARBA00022432"/>
    </source>
</evidence>
<evidence type="ECO:0000313" key="14">
    <source>
        <dbReference type="EMBL" id="NJC73081.1"/>
    </source>
</evidence>
<evidence type="ECO:0000256" key="6">
    <source>
        <dbReference type="ARBA" id="ARBA00022723"/>
    </source>
</evidence>
<dbReference type="GO" id="GO:0003941">
    <property type="term" value="F:L-serine ammonia-lyase activity"/>
    <property type="evidence" value="ECO:0007669"/>
    <property type="project" value="UniProtKB-EC"/>
</dbReference>
<keyword evidence="6 11" id="KW-0479">Metal-binding</keyword>
<dbReference type="SUPFAM" id="SSF143548">
    <property type="entry name" value="Serine metabolism enzymes domain"/>
    <property type="match status" value="1"/>
</dbReference>
<keyword evidence="8 11" id="KW-0411">Iron-sulfur</keyword>
<dbReference type="InterPro" id="IPR005131">
    <property type="entry name" value="Ser_deHydtase_bsu"/>
</dbReference>
<gene>
    <name evidence="14" type="ORF">HC031_25680</name>
</gene>
<name>A0ABX0Y3V7_9ACTN</name>
<comment type="cofactor">
    <cofactor evidence="1 11">
        <name>[4Fe-4S] cluster</name>
        <dbReference type="ChEBI" id="CHEBI:49883"/>
    </cofactor>
</comment>
<dbReference type="Pfam" id="PF03313">
    <property type="entry name" value="SDH_alpha"/>
    <property type="match status" value="1"/>
</dbReference>
<dbReference type="RefSeq" id="WP_167927989.1">
    <property type="nucleotide sequence ID" value="NZ_JAATVY010000025.1"/>
</dbReference>
<dbReference type="PANTHER" id="PTHR30182">
    <property type="entry name" value="L-SERINE DEHYDRATASE"/>
    <property type="match status" value="1"/>
</dbReference>
<evidence type="ECO:0000256" key="7">
    <source>
        <dbReference type="ARBA" id="ARBA00023004"/>
    </source>
</evidence>
<evidence type="ECO:0000256" key="1">
    <source>
        <dbReference type="ARBA" id="ARBA00001966"/>
    </source>
</evidence>
<protein>
    <recommendedName>
        <fullName evidence="11">L-serine dehydratase</fullName>
        <ecNumber evidence="11">4.3.1.17</ecNumber>
    </recommendedName>
</protein>